<dbReference type="AlphaFoldDB" id="S9QYJ7"/>
<organism evidence="2 3">
    <name type="scientific">Cystobacter fuscus (strain ATCC 25194 / DSM 2262 / NBRC 100088 / M29)</name>
    <dbReference type="NCBI Taxonomy" id="1242864"/>
    <lineage>
        <taxon>Bacteria</taxon>
        <taxon>Pseudomonadati</taxon>
        <taxon>Myxococcota</taxon>
        <taxon>Myxococcia</taxon>
        <taxon>Myxococcales</taxon>
        <taxon>Cystobacterineae</taxon>
        <taxon>Archangiaceae</taxon>
        <taxon>Cystobacter</taxon>
    </lineage>
</organism>
<evidence type="ECO:0000256" key="1">
    <source>
        <dbReference type="SAM" id="MobiDB-lite"/>
    </source>
</evidence>
<keyword evidence="3" id="KW-1185">Reference proteome</keyword>
<comment type="caution">
    <text evidence="2">The sequence shown here is derived from an EMBL/GenBank/DDBJ whole genome shotgun (WGS) entry which is preliminary data.</text>
</comment>
<reference evidence="2" key="1">
    <citation type="submission" date="2013-05" db="EMBL/GenBank/DDBJ databases">
        <title>Genome assembly of Cystobacter fuscus DSM 2262.</title>
        <authorList>
            <person name="Sharma G."/>
            <person name="Khatri I."/>
            <person name="Kaur C."/>
            <person name="Mayilraj S."/>
            <person name="Subramanian S."/>
        </authorList>
    </citation>
    <scope>NUCLEOTIDE SEQUENCE [LARGE SCALE GENOMIC DNA]</scope>
    <source>
        <strain evidence="2">DSM 2262</strain>
    </source>
</reference>
<evidence type="ECO:0000313" key="3">
    <source>
        <dbReference type="Proteomes" id="UP000011682"/>
    </source>
</evidence>
<gene>
    <name evidence="2" type="ORF">D187_010362</name>
</gene>
<accession>S9QYJ7</accession>
<proteinExistence type="predicted"/>
<dbReference type="EMBL" id="ANAH02000009">
    <property type="protein sequence ID" value="EPX61743.1"/>
    <property type="molecule type" value="Genomic_DNA"/>
</dbReference>
<evidence type="ECO:0000313" key="2">
    <source>
        <dbReference type="EMBL" id="EPX61743.1"/>
    </source>
</evidence>
<protein>
    <submittedName>
        <fullName evidence="2">Uncharacterized protein</fullName>
    </submittedName>
</protein>
<feature type="region of interest" description="Disordered" evidence="1">
    <location>
        <begin position="1"/>
        <end position="26"/>
    </location>
</feature>
<dbReference type="Proteomes" id="UP000011682">
    <property type="component" value="Unassembled WGS sequence"/>
</dbReference>
<sequence length="71" mass="7920">MLALIDHLPRLGTRPRAGRGNEQPGAPACLSSTEAFFCIRPNNRAWRALAGTWRGHTTMESLDSMIRTRDL</sequence>
<name>S9QYJ7_CYSF2</name>